<gene>
    <name evidence="1" type="ORF">G5C51_34650</name>
</gene>
<dbReference type="CDD" id="cd02019">
    <property type="entry name" value="NK"/>
    <property type="match status" value="1"/>
</dbReference>
<dbReference type="RefSeq" id="WP_165243535.1">
    <property type="nucleotide sequence ID" value="NZ_JAAKZV010000250.1"/>
</dbReference>
<dbReference type="InterPro" id="IPR027417">
    <property type="entry name" value="P-loop_NTPase"/>
</dbReference>
<sequence length="178" mass="19894">MIVWINGTFGAGKTTTARELEQLLPDARIFDPEMVGTMLRYGVTQLPEHTDFQQLEPWRPLVVATADQLLRSWGGTLIAVQTVLHEPYWEEIRGGLEQRGIPVRHFVLDADRATLETRIMGDTPDIQRWRLDHLDAYEAARPWLRRAGTVIDTGALTPAQAAGRIQQLAAGRSAAGSR</sequence>
<evidence type="ECO:0000313" key="1">
    <source>
        <dbReference type="EMBL" id="NGN69016.1"/>
    </source>
</evidence>
<dbReference type="GO" id="GO:0005524">
    <property type="term" value="F:ATP binding"/>
    <property type="evidence" value="ECO:0007669"/>
    <property type="project" value="UniProtKB-KW"/>
</dbReference>
<dbReference type="Pfam" id="PF13671">
    <property type="entry name" value="AAA_33"/>
    <property type="match status" value="1"/>
</dbReference>
<keyword evidence="2" id="KW-1185">Reference proteome</keyword>
<dbReference type="Proteomes" id="UP000481583">
    <property type="component" value="Unassembled WGS sequence"/>
</dbReference>
<protein>
    <submittedName>
        <fullName evidence="1">ATP-binding protein</fullName>
    </submittedName>
</protein>
<name>A0A6G4UBF3_9ACTN</name>
<keyword evidence="1" id="KW-0067">ATP-binding</keyword>
<dbReference type="SUPFAM" id="SSF52540">
    <property type="entry name" value="P-loop containing nucleoside triphosphate hydrolases"/>
    <property type="match status" value="1"/>
</dbReference>
<reference evidence="1 2" key="1">
    <citation type="submission" date="2020-02" db="EMBL/GenBank/DDBJ databases">
        <title>Whole-genome analyses of novel actinobacteria.</title>
        <authorList>
            <person name="Sahin N."/>
        </authorList>
    </citation>
    <scope>NUCLEOTIDE SEQUENCE [LARGE SCALE GENOMIC DNA]</scope>
    <source>
        <strain evidence="1 2">A7024</strain>
    </source>
</reference>
<dbReference type="Gene3D" id="3.40.50.300">
    <property type="entry name" value="P-loop containing nucleotide triphosphate hydrolases"/>
    <property type="match status" value="1"/>
</dbReference>
<accession>A0A6G4UBF3</accession>
<keyword evidence="1" id="KW-0547">Nucleotide-binding</keyword>
<evidence type="ECO:0000313" key="2">
    <source>
        <dbReference type="Proteomes" id="UP000481583"/>
    </source>
</evidence>
<proteinExistence type="predicted"/>
<dbReference type="EMBL" id="JAAKZV010000250">
    <property type="protein sequence ID" value="NGN69016.1"/>
    <property type="molecule type" value="Genomic_DNA"/>
</dbReference>
<organism evidence="1 2">
    <name type="scientific">Streptomyces coryli</name>
    <dbReference type="NCBI Taxonomy" id="1128680"/>
    <lineage>
        <taxon>Bacteria</taxon>
        <taxon>Bacillati</taxon>
        <taxon>Actinomycetota</taxon>
        <taxon>Actinomycetes</taxon>
        <taxon>Kitasatosporales</taxon>
        <taxon>Streptomycetaceae</taxon>
        <taxon>Streptomyces</taxon>
    </lineage>
</organism>
<dbReference type="AlphaFoldDB" id="A0A6G4UBF3"/>
<comment type="caution">
    <text evidence="1">The sequence shown here is derived from an EMBL/GenBank/DDBJ whole genome shotgun (WGS) entry which is preliminary data.</text>
</comment>